<dbReference type="EMBL" id="JADMLG010000018">
    <property type="protein sequence ID" value="MBH0780878.1"/>
    <property type="molecule type" value="Genomic_DNA"/>
</dbReference>
<reference evidence="1" key="1">
    <citation type="submission" date="2020-11" db="EMBL/GenBank/DDBJ databases">
        <title>Nocardia NEAU-351.nov., a novel actinomycete isolated from the cow dung.</title>
        <authorList>
            <person name="Zhang X."/>
        </authorList>
    </citation>
    <scope>NUCLEOTIDE SEQUENCE</scope>
    <source>
        <strain evidence="1">NEAU-351</strain>
    </source>
</reference>
<dbReference type="Pfam" id="PF20062">
    <property type="entry name" value="DUF6461"/>
    <property type="match status" value="1"/>
</dbReference>
<dbReference type="AlphaFoldDB" id="A0A931N7L7"/>
<gene>
    <name evidence="1" type="ORF">IT779_31870</name>
</gene>
<evidence type="ECO:0000313" key="1">
    <source>
        <dbReference type="EMBL" id="MBH0780878.1"/>
    </source>
</evidence>
<sequence length="206" mass="22676">MSAQAGGLGWMYGRDLPLLGLTFARDVTARQLLERMGVHRHTVAVRGPDDFLAEFGDLLYEYDAYVVTAGQYGRWAYAWETGSGKCIEDRDLVLRASAGTAAVVLYYNEKPMVEFLYAEDGELVTGLNTLLSMNLAPQDRAGSDPHRFDVELDALGARLDGNEHQYGPLGCRGLFHKLAENLGVGIDEKDLDQRPVLSGRLRPPSA</sequence>
<accession>A0A931N7L7</accession>
<name>A0A931N7L7_9NOCA</name>
<dbReference type="InterPro" id="IPR045592">
    <property type="entry name" value="DUF6461"/>
</dbReference>
<protein>
    <submittedName>
        <fullName evidence="1">Uncharacterized protein</fullName>
    </submittedName>
</protein>
<evidence type="ECO:0000313" key="2">
    <source>
        <dbReference type="Proteomes" id="UP000655751"/>
    </source>
</evidence>
<comment type="caution">
    <text evidence="1">The sequence shown here is derived from an EMBL/GenBank/DDBJ whole genome shotgun (WGS) entry which is preliminary data.</text>
</comment>
<dbReference type="Proteomes" id="UP000655751">
    <property type="component" value="Unassembled WGS sequence"/>
</dbReference>
<proteinExistence type="predicted"/>
<organism evidence="1 2">
    <name type="scientific">Nocardia bovistercoris</name>
    <dbReference type="NCBI Taxonomy" id="2785916"/>
    <lineage>
        <taxon>Bacteria</taxon>
        <taxon>Bacillati</taxon>
        <taxon>Actinomycetota</taxon>
        <taxon>Actinomycetes</taxon>
        <taxon>Mycobacteriales</taxon>
        <taxon>Nocardiaceae</taxon>
        <taxon>Nocardia</taxon>
    </lineage>
</organism>
<dbReference type="RefSeq" id="WP_196153183.1">
    <property type="nucleotide sequence ID" value="NZ_JADMLG010000018.1"/>
</dbReference>
<keyword evidence="2" id="KW-1185">Reference proteome</keyword>